<dbReference type="eggNOG" id="KOG0069">
    <property type="taxonomic scope" value="Eukaryota"/>
</dbReference>
<dbReference type="RefSeq" id="XP_009023645.1">
    <property type="nucleotide sequence ID" value="XM_009025397.1"/>
</dbReference>
<dbReference type="EMBL" id="AMQM01005963">
    <property type="status" value="NOT_ANNOTATED_CDS"/>
    <property type="molecule type" value="Genomic_DNA"/>
</dbReference>
<dbReference type="Pfam" id="PF02826">
    <property type="entry name" value="2-Hacid_dh_C"/>
    <property type="match status" value="1"/>
</dbReference>
<organism evidence="7 8">
    <name type="scientific">Helobdella robusta</name>
    <name type="common">Californian leech</name>
    <dbReference type="NCBI Taxonomy" id="6412"/>
    <lineage>
        <taxon>Eukaryota</taxon>
        <taxon>Metazoa</taxon>
        <taxon>Spiralia</taxon>
        <taxon>Lophotrochozoa</taxon>
        <taxon>Annelida</taxon>
        <taxon>Clitellata</taxon>
        <taxon>Hirudinea</taxon>
        <taxon>Rhynchobdellida</taxon>
        <taxon>Glossiphoniidae</taxon>
        <taxon>Helobdella</taxon>
    </lineage>
</organism>
<feature type="domain" description="D-isomer specific 2-hydroxyacid dehydrogenase NAD-binding" evidence="5">
    <location>
        <begin position="134"/>
        <end position="305"/>
    </location>
</feature>
<comment type="similarity">
    <text evidence="3">Belongs to the D-isomer specific 2-hydroxyacid dehydrogenase family.</text>
</comment>
<dbReference type="OrthoDB" id="298012at2759"/>
<gene>
    <name evidence="7" type="primary">20210632</name>
    <name evidence="6" type="ORF">HELRODRAFT_187296</name>
</gene>
<dbReference type="STRING" id="6412.T1FP85"/>
<dbReference type="GO" id="GO:0030267">
    <property type="term" value="F:glyoxylate reductase (NADPH) activity"/>
    <property type="evidence" value="ECO:0000318"/>
    <property type="project" value="GO_Central"/>
</dbReference>
<dbReference type="InterPro" id="IPR036291">
    <property type="entry name" value="NAD(P)-bd_dom_sf"/>
</dbReference>
<dbReference type="InterPro" id="IPR006139">
    <property type="entry name" value="D-isomer_2_OHA_DH_cat_dom"/>
</dbReference>
<name>T1FP85_HELRO</name>
<protein>
    <recommendedName>
        <fullName evidence="2">Glyoxylate reductase/hydroxypyruvate reductase</fullName>
    </recommendedName>
</protein>
<dbReference type="GeneID" id="20210632"/>
<dbReference type="SUPFAM" id="SSF51735">
    <property type="entry name" value="NAD(P)-binding Rossmann-fold domains"/>
    <property type="match status" value="1"/>
</dbReference>
<dbReference type="OMA" id="PHIAWAY"/>
<evidence type="ECO:0000313" key="8">
    <source>
        <dbReference type="Proteomes" id="UP000015101"/>
    </source>
</evidence>
<dbReference type="CTD" id="20210632"/>
<reference evidence="7" key="3">
    <citation type="submission" date="2015-06" db="UniProtKB">
        <authorList>
            <consortium name="EnsemblMetazoa"/>
        </authorList>
    </citation>
    <scope>IDENTIFICATION</scope>
</reference>
<dbReference type="PANTHER" id="PTHR10996">
    <property type="entry name" value="2-HYDROXYACID DEHYDROGENASE-RELATED"/>
    <property type="match status" value="1"/>
</dbReference>
<evidence type="ECO:0000259" key="5">
    <source>
        <dbReference type="Pfam" id="PF02826"/>
    </source>
</evidence>
<dbReference type="Proteomes" id="UP000015101">
    <property type="component" value="Unassembled WGS sequence"/>
</dbReference>
<dbReference type="Gene3D" id="3.40.50.720">
    <property type="entry name" value="NAD(P)-binding Rossmann-like Domain"/>
    <property type="match status" value="2"/>
</dbReference>
<dbReference type="HOGENOM" id="CLU_019796_1_2_1"/>
<dbReference type="Pfam" id="PF00389">
    <property type="entry name" value="2-Hacid_dh"/>
    <property type="match status" value="1"/>
</dbReference>
<dbReference type="InterPro" id="IPR050223">
    <property type="entry name" value="D-isomer_2-hydroxyacid_DH"/>
</dbReference>
<dbReference type="FunFam" id="3.40.50.720:FF:000026">
    <property type="entry name" value="Glyoxylate/hydroxypyruvate reductase B"/>
    <property type="match status" value="1"/>
</dbReference>
<dbReference type="EMBL" id="KB097182">
    <property type="protein sequence ID" value="ESN98310.1"/>
    <property type="molecule type" value="Genomic_DNA"/>
</dbReference>
<reference evidence="6 8" key="2">
    <citation type="journal article" date="2013" name="Nature">
        <title>Insights into bilaterian evolution from three spiralian genomes.</title>
        <authorList>
            <person name="Simakov O."/>
            <person name="Marletaz F."/>
            <person name="Cho S.J."/>
            <person name="Edsinger-Gonzales E."/>
            <person name="Havlak P."/>
            <person name="Hellsten U."/>
            <person name="Kuo D.H."/>
            <person name="Larsson T."/>
            <person name="Lv J."/>
            <person name="Arendt D."/>
            <person name="Savage R."/>
            <person name="Osoegawa K."/>
            <person name="de Jong P."/>
            <person name="Grimwood J."/>
            <person name="Chapman J.A."/>
            <person name="Shapiro H."/>
            <person name="Aerts A."/>
            <person name="Otillar R.P."/>
            <person name="Terry A.Y."/>
            <person name="Boore J.L."/>
            <person name="Grigoriev I.V."/>
            <person name="Lindberg D.R."/>
            <person name="Seaver E.C."/>
            <person name="Weisblat D.A."/>
            <person name="Putnam N.H."/>
            <person name="Rokhsar D.S."/>
        </authorList>
    </citation>
    <scope>NUCLEOTIDE SEQUENCE</scope>
</reference>
<keyword evidence="1 3" id="KW-0560">Oxidoreductase</keyword>
<feature type="domain" description="D-isomer specific 2-hydroxyacid dehydrogenase catalytic" evidence="4">
    <location>
        <begin position="28"/>
        <end position="335"/>
    </location>
</feature>
<dbReference type="EnsemblMetazoa" id="HelroT187296">
    <property type="protein sequence ID" value="HelroP187296"/>
    <property type="gene ID" value="HelroG187296"/>
</dbReference>
<dbReference type="InParanoid" id="T1FP85"/>
<evidence type="ECO:0000259" key="4">
    <source>
        <dbReference type="Pfam" id="PF00389"/>
    </source>
</evidence>
<dbReference type="FunCoup" id="T1FP85">
    <property type="interactions" value="804"/>
</dbReference>
<dbReference type="GO" id="GO:0005829">
    <property type="term" value="C:cytosol"/>
    <property type="evidence" value="ECO:0000318"/>
    <property type="project" value="GO_Central"/>
</dbReference>
<evidence type="ECO:0000313" key="6">
    <source>
        <dbReference type="EMBL" id="ESN98310.1"/>
    </source>
</evidence>
<dbReference type="CDD" id="cd05301">
    <property type="entry name" value="GDH"/>
    <property type="match status" value="1"/>
</dbReference>
<dbReference type="AlphaFoldDB" id="T1FP85"/>
<sequence length="337" mass="36915">MSSLSSSSSSPTSSSPDSPLINLSNSMVYITRKVPSSGINHLIKAGVKVKQWDSEEVIPRDVLLEQVKGVDALFCLLTEKIDEEVIEAAGPKLSVVSTMSVGYEHISLDICRKKNIKVGFTPDILTPATTELTMALLLAVSRRIVEGFNAIKAGEWQTWKPEWMLGRGLQNSTVGIVGYGRIGQAVAACLWPLGVSRILYSTRQGMAEYVSFDELLELSDFVICACSLNNTTREIFNRDAFSKMKKTSIFVNISRGGVVQQNDLYWALKNKVIWGAGLDVTIPEPLPPFHPLLTLPNIVISPHIGSATVETRSDMCMFTAKNIICGLLNKPMPGRIV</sequence>
<reference evidence="8" key="1">
    <citation type="submission" date="2012-12" db="EMBL/GenBank/DDBJ databases">
        <authorList>
            <person name="Hellsten U."/>
            <person name="Grimwood J."/>
            <person name="Chapman J.A."/>
            <person name="Shapiro H."/>
            <person name="Aerts A."/>
            <person name="Otillar R.P."/>
            <person name="Terry A.Y."/>
            <person name="Boore J.L."/>
            <person name="Simakov O."/>
            <person name="Marletaz F."/>
            <person name="Cho S.-J."/>
            <person name="Edsinger-Gonzales E."/>
            <person name="Havlak P."/>
            <person name="Kuo D.-H."/>
            <person name="Larsson T."/>
            <person name="Lv J."/>
            <person name="Arendt D."/>
            <person name="Savage R."/>
            <person name="Osoegawa K."/>
            <person name="de Jong P."/>
            <person name="Lindberg D.R."/>
            <person name="Seaver E.C."/>
            <person name="Weisblat D.A."/>
            <person name="Putnam N.H."/>
            <person name="Grigoriev I.V."/>
            <person name="Rokhsar D.S."/>
        </authorList>
    </citation>
    <scope>NUCLEOTIDE SEQUENCE</scope>
</reference>
<evidence type="ECO:0000256" key="2">
    <source>
        <dbReference type="ARBA" id="ARBA00073306"/>
    </source>
</evidence>
<proteinExistence type="inferred from homology"/>
<dbReference type="KEGG" id="hro:HELRODRAFT_187296"/>
<keyword evidence="8" id="KW-1185">Reference proteome</keyword>
<accession>T1FP85</accession>
<dbReference type="InterPro" id="IPR006140">
    <property type="entry name" value="D-isomer_DH_NAD-bd"/>
</dbReference>
<evidence type="ECO:0000256" key="1">
    <source>
        <dbReference type="ARBA" id="ARBA00023002"/>
    </source>
</evidence>
<evidence type="ECO:0000313" key="7">
    <source>
        <dbReference type="EnsemblMetazoa" id="HelroP187296"/>
    </source>
</evidence>
<dbReference type="GO" id="GO:0051287">
    <property type="term" value="F:NAD binding"/>
    <property type="evidence" value="ECO:0007669"/>
    <property type="project" value="InterPro"/>
</dbReference>
<dbReference type="SUPFAM" id="SSF52283">
    <property type="entry name" value="Formate/glycerate dehydrogenase catalytic domain-like"/>
    <property type="match status" value="1"/>
</dbReference>
<dbReference type="PANTHER" id="PTHR10996:SF277">
    <property type="entry name" value="GLYOXYLATE REDUCTASE_HYDROXYPYRUVATE REDUCTASE"/>
    <property type="match status" value="1"/>
</dbReference>
<dbReference type="GO" id="GO:0008465">
    <property type="term" value="F:hydroxypyruvate reductase (NADH) activity"/>
    <property type="evidence" value="ECO:0000318"/>
    <property type="project" value="GO_Central"/>
</dbReference>
<evidence type="ECO:0000256" key="3">
    <source>
        <dbReference type="RuleBase" id="RU003719"/>
    </source>
</evidence>